<dbReference type="EMBL" id="BMOF01000009">
    <property type="protein sequence ID" value="GGJ95997.1"/>
    <property type="molecule type" value="Genomic_DNA"/>
</dbReference>
<evidence type="ECO:0000256" key="8">
    <source>
        <dbReference type="ARBA" id="ARBA00022842"/>
    </source>
</evidence>
<name>A0A8J3B9X9_9BACI</name>
<keyword evidence="8" id="KW-0460">Magnesium</keyword>
<evidence type="ECO:0000256" key="7">
    <source>
        <dbReference type="ARBA" id="ARBA00022840"/>
    </source>
</evidence>
<keyword evidence="6" id="KW-0547">Nucleotide-binding</keyword>
<evidence type="ECO:0000256" key="9">
    <source>
        <dbReference type="ARBA" id="ARBA00038276"/>
    </source>
</evidence>
<dbReference type="PANTHER" id="PTHR33571:SF12">
    <property type="entry name" value="BSL3053 PROTEIN"/>
    <property type="match status" value="1"/>
</dbReference>
<evidence type="ECO:0000256" key="5">
    <source>
        <dbReference type="ARBA" id="ARBA00022723"/>
    </source>
</evidence>
<accession>A0A8J3B9X9</accession>
<keyword evidence="12" id="KW-1185">Reference proteome</keyword>
<dbReference type="Gene3D" id="3.30.460.10">
    <property type="entry name" value="Beta Polymerase, domain 2"/>
    <property type="match status" value="1"/>
</dbReference>
<evidence type="ECO:0000256" key="6">
    <source>
        <dbReference type="ARBA" id="ARBA00022741"/>
    </source>
</evidence>
<dbReference type="Pfam" id="PF01909">
    <property type="entry name" value="NTP_transf_2"/>
    <property type="match status" value="1"/>
</dbReference>
<keyword evidence="5" id="KW-0479">Metal-binding</keyword>
<keyword evidence="4" id="KW-0548">Nucleotidyltransferase</keyword>
<keyword evidence="3" id="KW-0808">Transferase</keyword>
<dbReference type="CDD" id="cd05403">
    <property type="entry name" value="NT_KNTase_like"/>
    <property type="match status" value="1"/>
</dbReference>
<dbReference type="Proteomes" id="UP000637720">
    <property type="component" value="Unassembled WGS sequence"/>
</dbReference>
<dbReference type="InterPro" id="IPR052038">
    <property type="entry name" value="Type-VII_TA_antitoxin"/>
</dbReference>
<keyword evidence="2" id="KW-1277">Toxin-antitoxin system</keyword>
<evidence type="ECO:0000256" key="1">
    <source>
        <dbReference type="ARBA" id="ARBA00001946"/>
    </source>
</evidence>
<sequence>MNPAEVLRSRRDEILRICDKYGAKNVRVFGSVARGEADENSDIDLLVELEPDRSLFDLGGLWHDLNETLGVKVEVFTVKSLRDAVRERALREAVPL</sequence>
<comment type="cofactor">
    <cofactor evidence="1">
        <name>Mg(2+)</name>
        <dbReference type="ChEBI" id="CHEBI:18420"/>
    </cofactor>
</comment>
<evidence type="ECO:0000256" key="2">
    <source>
        <dbReference type="ARBA" id="ARBA00022649"/>
    </source>
</evidence>
<dbReference type="SUPFAM" id="SSF81301">
    <property type="entry name" value="Nucleotidyltransferase"/>
    <property type="match status" value="1"/>
</dbReference>
<proteinExistence type="inferred from homology"/>
<dbReference type="GO" id="GO:0046872">
    <property type="term" value="F:metal ion binding"/>
    <property type="evidence" value="ECO:0007669"/>
    <property type="project" value="UniProtKB-KW"/>
</dbReference>
<protein>
    <submittedName>
        <fullName evidence="11">Nucleotidyltransferase</fullName>
    </submittedName>
</protein>
<feature type="domain" description="Polymerase nucleotidyl transferase" evidence="10">
    <location>
        <begin position="16"/>
        <end position="93"/>
    </location>
</feature>
<dbReference type="PANTHER" id="PTHR33571">
    <property type="entry name" value="SSL8005 PROTEIN"/>
    <property type="match status" value="1"/>
</dbReference>
<reference evidence="11" key="2">
    <citation type="submission" date="2020-09" db="EMBL/GenBank/DDBJ databases">
        <authorList>
            <person name="Sun Q."/>
            <person name="Ohkuma M."/>
        </authorList>
    </citation>
    <scope>NUCLEOTIDE SEQUENCE</scope>
    <source>
        <strain evidence="11">JCM 14719</strain>
    </source>
</reference>
<dbReference type="GO" id="GO:0016779">
    <property type="term" value="F:nucleotidyltransferase activity"/>
    <property type="evidence" value="ECO:0007669"/>
    <property type="project" value="UniProtKB-KW"/>
</dbReference>
<gene>
    <name evidence="11" type="ORF">GCM10007043_07270</name>
</gene>
<organism evidence="11 12">
    <name type="scientific">Calditerricola satsumensis</name>
    <dbReference type="NCBI Taxonomy" id="373054"/>
    <lineage>
        <taxon>Bacteria</taxon>
        <taxon>Bacillati</taxon>
        <taxon>Bacillota</taxon>
        <taxon>Bacilli</taxon>
        <taxon>Bacillales</taxon>
        <taxon>Bacillaceae</taxon>
        <taxon>Calditerricola</taxon>
    </lineage>
</organism>
<comment type="similarity">
    <text evidence="9">Belongs to the MntA antitoxin family.</text>
</comment>
<dbReference type="RefSeq" id="WP_054672767.1">
    <property type="nucleotide sequence ID" value="NZ_BMOF01000009.1"/>
</dbReference>
<comment type="caution">
    <text evidence="11">The sequence shown here is derived from an EMBL/GenBank/DDBJ whole genome shotgun (WGS) entry which is preliminary data.</text>
</comment>
<dbReference type="InterPro" id="IPR002934">
    <property type="entry name" value="Polymerase_NTP_transf_dom"/>
</dbReference>
<keyword evidence="7" id="KW-0067">ATP-binding</keyword>
<dbReference type="AlphaFoldDB" id="A0A8J3B9X9"/>
<evidence type="ECO:0000256" key="3">
    <source>
        <dbReference type="ARBA" id="ARBA00022679"/>
    </source>
</evidence>
<evidence type="ECO:0000259" key="10">
    <source>
        <dbReference type="Pfam" id="PF01909"/>
    </source>
</evidence>
<evidence type="ECO:0000256" key="4">
    <source>
        <dbReference type="ARBA" id="ARBA00022695"/>
    </source>
</evidence>
<dbReference type="InterPro" id="IPR043519">
    <property type="entry name" value="NT_sf"/>
</dbReference>
<dbReference type="GO" id="GO:0005524">
    <property type="term" value="F:ATP binding"/>
    <property type="evidence" value="ECO:0007669"/>
    <property type="project" value="UniProtKB-KW"/>
</dbReference>
<evidence type="ECO:0000313" key="12">
    <source>
        <dbReference type="Proteomes" id="UP000637720"/>
    </source>
</evidence>
<reference evidence="11" key="1">
    <citation type="journal article" date="2014" name="Int. J. Syst. Evol. Microbiol.">
        <title>Complete genome sequence of Corynebacterium casei LMG S-19264T (=DSM 44701T), isolated from a smear-ripened cheese.</title>
        <authorList>
            <consortium name="US DOE Joint Genome Institute (JGI-PGF)"/>
            <person name="Walter F."/>
            <person name="Albersmeier A."/>
            <person name="Kalinowski J."/>
            <person name="Ruckert C."/>
        </authorList>
    </citation>
    <scope>NUCLEOTIDE SEQUENCE</scope>
    <source>
        <strain evidence="11">JCM 14719</strain>
    </source>
</reference>
<evidence type="ECO:0000313" key="11">
    <source>
        <dbReference type="EMBL" id="GGJ95997.1"/>
    </source>
</evidence>